<dbReference type="PANTHER" id="PTHR37984">
    <property type="entry name" value="PROTEIN CBG26694"/>
    <property type="match status" value="1"/>
</dbReference>
<evidence type="ECO:0000313" key="5">
    <source>
        <dbReference type="Proteomes" id="UP001591681"/>
    </source>
</evidence>
<evidence type="ECO:0000313" key="4">
    <source>
        <dbReference type="EMBL" id="KAL2102049.1"/>
    </source>
</evidence>
<dbReference type="InterPro" id="IPR041588">
    <property type="entry name" value="Integrase_H2C2"/>
</dbReference>
<evidence type="ECO:0000259" key="3">
    <source>
        <dbReference type="PROSITE" id="PS50994"/>
    </source>
</evidence>
<sequence length="689" mass="76757">MTTLGRIEEFNEDSGHCIDEYLERLECFFDANKIEGDEKKRAVLLSECGAATYSTLRSVLAPTRPAESTYKDIKKALKRHYGPAPSEIVQRFQFHNCKQKQGQSIANYIAELRKLSVHCSFGTQLEAMLRDRIVCGVLDEALQRPLLVEPKLTFKDAEEKALAAETAASNARILNSLRPDAVQTADVHLASTTGKQTETQNSRPCFRCGGLHDPRACKFNSAVCHYLTVTPPPLEVLLLETVPDAPLHASRIAALTLKYPVLSRVLRWVLHGWPAEVPDAHFKPFLNRRHELSAHKDCLLWGSRVVVPELAKEGVLAMLHDAHPGIVHMKGLGRSYVWWPGMDAAIEKAVKSCDICQRSRHASPTAQLHPWEWTTKKWSRLHIDFAGPFQGKTFLIVVDSHSKWLEVAMVSSMSSAAVISTLRLLFATHGLPDVIVSDNGASFTSEPFKEFARRNGIRHVTTAPYHPRSNGQAERMVQTTKEALSRITVGDWQTRLARFLLSQHTTPNSTTGKSPAEMLMNRRLTTALDRLHPDYENDMHLKQKVIADRQGGSDRSFQPKENVYMRSYTGAHKWVPGVIVDTTGPVSYRVQTPDGQLHRRHVHQLRGRVPAGANPATVVSGSEESPDCSAHEPVELTPPVSPQQPESVEPGGSPVPVVVPTPTTPQQRPARERHPPQRFGDFVDWGKGV</sequence>
<dbReference type="InterPro" id="IPR050951">
    <property type="entry name" value="Retrovirus_Pol_polyprotein"/>
</dbReference>
<protein>
    <recommendedName>
        <fullName evidence="1">Gypsy retrotransposon integrase-like protein 1</fullName>
    </recommendedName>
</protein>
<dbReference type="Proteomes" id="UP001591681">
    <property type="component" value="Unassembled WGS sequence"/>
</dbReference>
<dbReference type="InterPro" id="IPR036397">
    <property type="entry name" value="RNaseH_sf"/>
</dbReference>
<dbReference type="PROSITE" id="PS50994">
    <property type="entry name" value="INTEGRASE"/>
    <property type="match status" value="1"/>
</dbReference>
<dbReference type="Pfam" id="PF17921">
    <property type="entry name" value="Integrase_H2C2"/>
    <property type="match status" value="1"/>
</dbReference>
<dbReference type="FunFam" id="1.10.340.70:FF:000003">
    <property type="entry name" value="Protein CBG25708"/>
    <property type="match status" value="1"/>
</dbReference>
<accession>A0ABD1KSA5</accession>
<dbReference type="AlphaFoldDB" id="A0ABD1KSA5"/>
<gene>
    <name evidence="4" type="ORF">ACEWY4_003810</name>
</gene>
<organism evidence="4 5">
    <name type="scientific">Coilia grayii</name>
    <name type="common">Gray's grenadier anchovy</name>
    <dbReference type="NCBI Taxonomy" id="363190"/>
    <lineage>
        <taxon>Eukaryota</taxon>
        <taxon>Metazoa</taxon>
        <taxon>Chordata</taxon>
        <taxon>Craniata</taxon>
        <taxon>Vertebrata</taxon>
        <taxon>Euteleostomi</taxon>
        <taxon>Actinopterygii</taxon>
        <taxon>Neopterygii</taxon>
        <taxon>Teleostei</taxon>
        <taxon>Clupei</taxon>
        <taxon>Clupeiformes</taxon>
        <taxon>Clupeoidei</taxon>
        <taxon>Engraulidae</taxon>
        <taxon>Coilinae</taxon>
        <taxon>Coilia</taxon>
    </lineage>
</organism>
<dbReference type="Gene3D" id="3.30.420.10">
    <property type="entry name" value="Ribonuclease H-like superfamily/Ribonuclease H"/>
    <property type="match status" value="1"/>
</dbReference>
<dbReference type="Pfam" id="PF00665">
    <property type="entry name" value="rve"/>
    <property type="match status" value="1"/>
</dbReference>
<proteinExistence type="predicted"/>
<dbReference type="EMBL" id="JBHFQA010000003">
    <property type="protein sequence ID" value="KAL2102049.1"/>
    <property type="molecule type" value="Genomic_DNA"/>
</dbReference>
<feature type="domain" description="Integrase catalytic" evidence="3">
    <location>
        <begin position="366"/>
        <end position="523"/>
    </location>
</feature>
<comment type="caution">
    <text evidence="4">The sequence shown here is derived from an EMBL/GenBank/DDBJ whole genome shotgun (WGS) entry which is preliminary data.</text>
</comment>
<dbReference type="InterPro" id="IPR012337">
    <property type="entry name" value="RNaseH-like_sf"/>
</dbReference>
<dbReference type="PANTHER" id="PTHR37984:SF12">
    <property type="entry name" value="RIBONUCLEASE H"/>
    <property type="match status" value="1"/>
</dbReference>
<dbReference type="FunFam" id="3.30.420.10:FF:000063">
    <property type="entry name" value="Retrovirus-related Pol polyprotein from transposon 297-like Protein"/>
    <property type="match status" value="1"/>
</dbReference>
<evidence type="ECO:0000256" key="1">
    <source>
        <dbReference type="ARBA" id="ARBA00039658"/>
    </source>
</evidence>
<dbReference type="InterPro" id="IPR001584">
    <property type="entry name" value="Integrase_cat-core"/>
</dbReference>
<reference evidence="4 5" key="1">
    <citation type="submission" date="2024-09" db="EMBL/GenBank/DDBJ databases">
        <title>A chromosome-level genome assembly of Gray's grenadier anchovy, Coilia grayii.</title>
        <authorList>
            <person name="Fu Z."/>
        </authorList>
    </citation>
    <scope>NUCLEOTIDE SEQUENCE [LARGE SCALE GENOMIC DNA]</scope>
    <source>
        <strain evidence="4">G4</strain>
        <tissue evidence="4">Muscle</tissue>
    </source>
</reference>
<dbReference type="SUPFAM" id="SSF53098">
    <property type="entry name" value="Ribonuclease H-like"/>
    <property type="match status" value="1"/>
</dbReference>
<dbReference type="Gene3D" id="1.10.340.70">
    <property type="match status" value="1"/>
</dbReference>
<feature type="compositionally biased region" description="Low complexity" evidence="2">
    <location>
        <begin position="645"/>
        <end position="656"/>
    </location>
</feature>
<evidence type="ECO:0000256" key="2">
    <source>
        <dbReference type="SAM" id="MobiDB-lite"/>
    </source>
</evidence>
<name>A0ABD1KSA5_9TELE</name>
<keyword evidence="5" id="KW-1185">Reference proteome</keyword>
<feature type="region of interest" description="Disordered" evidence="2">
    <location>
        <begin position="611"/>
        <end position="689"/>
    </location>
</feature>